<dbReference type="RefSeq" id="XP_007723182.1">
    <property type="nucleotide sequence ID" value="XM_007724992.1"/>
</dbReference>
<dbReference type="eggNOG" id="KOG0048">
    <property type="taxonomic scope" value="Eukaryota"/>
</dbReference>
<proteinExistence type="predicted"/>
<dbReference type="AlphaFoldDB" id="W9YEN4"/>
<dbReference type="CDD" id="cd00167">
    <property type="entry name" value="SANT"/>
    <property type="match status" value="2"/>
</dbReference>
<dbReference type="Pfam" id="PF00249">
    <property type="entry name" value="Myb_DNA-binding"/>
    <property type="match status" value="2"/>
</dbReference>
<feature type="region of interest" description="Disordered" evidence="5">
    <location>
        <begin position="134"/>
        <end position="232"/>
    </location>
</feature>
<organism evidence="8 9">
    <name type="scientific">Capronia coronata CBS 617.96</name>
    <dbReference type="NCBI Taxonomy" id="1182541"/>
    <lineage>
        <taxon>Eukaryota</taxon>
        <taxon>Fungi</taxon>
        <taxon>Dikarya</taxon>
        <taxon>Ascomycota</taxon>
        <taxon>Pezizomycotina</taxon>
        <taxon>Eurotiomycetes</taxon>
        <taxon>Chaetothyriomycetidae</taxon>
        <taxon>Chaetothyriales</taxon>
        <taxon>Herpotrichiellaceae</taxon>
        <taxon>Capronia</taxon>
    </lineage>
</organism>
<dbReference type="GO" id="GO:0032875">
    <property type="term" value="P:regulation of DNA endoreduplication"/>
    <property type="evidence" value="ECO:0007669"/>
    <property type="project" value="UniProtKB-ARBA"/>
</dbReference>
<evidence type="ECO:0000256" key="2">
    <source>
        <dbReference type="ARBA" id="ARBA00022737"/>
    </source>
</evidence>
<dbReference type="GO" id="GO:0045944">
    <property type="term" value="P:positive regulation of transcription by RNA polymerase II"/>
    <property type="evidence" value="ECO:0007669"/>
    <property type="project" value="TreeGrafter"/>
</dbReference>
<evidence type="ECO:0000256" key="3">
    <source>
        <dbReference type="ARBA" id="ARBA00023125"/>
    </source>
</evidence>
<feature type="domain" description="HTH myb-type" evidence="7">
    <location>
        <begin position="58"/>
        <end position="108"/>
    </location>
</feature>
<feature type="domain" description="Myb-like" evidence="6">
    <location>
        <begin position="54"/>
        <end position="104"/>
    </location>
</feature>
<dbReference type="HOGENOM" id="CLU_046302_1_0_1"/>
<dbReference type="GO" id="GO:0050891">
    <property type="term" value="P:multicellular organismal-level water homeostasis"/>
    <property type="evidence" value="ECO:0007669"/>
    <property type="project" value="UniProtKB-ARBA"/>
</dbReference>
<evidence type="ECO:0000256" key="4">
    <source>
        <dbReference type="ARBA" id="ARBA00023242"/>
    </source>
</evidence>
<evidence type="ECO:0008006" key="10">
    <source>
        <dbReference type="Google" id="ProtNLM"/>
    </source>
</evidence>
<keyword evidence="2" id="KW-0677">Repeat</keyword>
<comment type="subcellular location">
    <subcellularLocation>
        <location evidence="1">Nucleus</location>
    </subcellularLocation>
</comment>
<dbReference type="PANTHER" id="PTHR45614">
    <property type="entry name" value="MYB PROTEIN-RELATED"/>
    <property type="match status" value="1"/>
</dbReference>
<reference evidence="8 9" key="1">
    <citation type="submission" date="2013-03" db="EMBL/GenBank/DDBJ databases">
        <title>The Genome Sequence of Capronia coronata CBS 617.96.</title>
        <authorList>
            <consortium name="The Broad Institute Genomics Platform"/>
            <person name="Cuomo C."/>
            <person name="de Hoog S."/>
            <person name="Gorbushina A."/>
            <person name="Walker B."/>
            <person name="Young S.K."/>
            <person name="Zeng Q."/>
            <person name="Gargeya S."/>
            <person name="Fitzgerald M."/>
            <person name="Haas B."/>
            <person name="Abouelleil A."/>
            <person name="Allen A.W."/>
            <person name="Alvarado L."/>
            <person name="Arachchi H.M."/>
            <person name="Berlin A.M."/>
            <person name="Chapman S.B."/>
            <person name="Gainer-Dewar J."/>
            <person name="Goldberg J."/>
            <person name="Griggs A."/>
            <person name="Gujja S."/>
            <person name="Hansen M."/>
            <person name="Howarth C."/>
            <person name="Imamovic A."/>
            <person name="Ireland A."/>
            <person name="Larimer J."/>
            <person name="McCowan C."/>
            <person name="Murphy C."/>
            <person name="Pearson M."/>
            <person name="Poon T.W."/>
            <person name="Priest M."/>
            <person name="Roberts A."/>
            <person name="Saif S."/>
            <person name="Shea T."/>
            <person name="Sisk P."/>
            <person name="Sykes S."/>
            <person name="Wortman J."/>
            <person name="Nusbaum C."/>
            <person name="Birren B."/>
        </authorList>
    </citation>
    <scope>NUCLEOTIDE SEQUENCE [LARGE SCALE GENOMIC DNA]</scope>
    <source>
        <strain evidence="8 9">CBS 617.96</strain>
    </source>
</reference>
<feature type="compositionally biased region" description="Polar residues" evidence="5">
    <location>
        <begin position="212"/>
        <end position="224"/>
    </location>
</feature>
<evidence type="ECO:0000259" key="6">
    <source>
        <dbReference type="PROSITE" id="PS50090"/>
    </source>
</evidence>
<dbReference type="InterPro" id="IPR050560">
    <property type="entry name" value="MYB_TF"/>
</dbReference>
<dbReference type="GO" id="GO:1902584">
    <property type="term" value="P:positive regulation of response to water deprivation"/>
    <property type="evidence" value="ECO:0007669"/>
    <property type="project" value="UniProtKB-ARBA"/>
</dbReference>
<dbReference type="SMART" id="SM00717">
    <property type="entry name" value="SANT"/>
    <property type="match status" value="2"/>
</dbReference>
<feature type="domain" description="HTH myb-type" evidence="7">
    <location>
        <begin position="1"/>
        <end position="57"/>
    </location>
</feature>
<dbReference type="InterPro" id="IPR001005">
    <property type="entry name" value="SANT/Myb"/>
</dbReference>
<keyword evidence="9" id="KW-1185">Reference proteome</keyword>
<name>W9YEN4_9EURO</name>
<evidence type="ECO:0000256" key="1">
    <source>
        <dbReference type="ARBA" id="ARBA00004123"/>
    </source>
</evidence>
<evidence type="ECO:0000256" key="5">
    <source>
        <dbReference type="SAM" id="MobiDB-lite"/>
    </source>
</evidence>
<sequence>MSRSSRRGPWLPEEDATLLHLVRSQGPNNWVRISQHMQHRSPKQCRERYHQNLKPTLNHEPISVEEGEVIEQLVQEMGKRWADIARRLGNRSDNAVKNWWNGSMNRRKRNHFQHNGESRILGYRTLPIPASGAPRPIYVHEPQMSPPQLDGYSSHTPLSLRRREAQETDYRFADTSPVADDRNLVSLAPGHQNPGLRHTQSKSPSYYAFDPNHNSNMQPCSSNPDICPPADAVPSKPPFLTRNWSAGRAEWHLAPLHPSEGPLNSPAATESSQASLNQQAPSLVSDNQSNCSISPKTVTSPRAGMPAPQDLTVQMWPELCPNRSSGTHHEGKQDRREKTWREIDRNNPSATGLEHSTDTDRPALSHTLSLPGPLAVSSRRKSKENSLFRNHSTQTPEASPRDARMNVSNLLG</sequence>
<feature type="compositionally biased region" description="Polar residues" evidence="5">
    <location>
        <begin position="266"/>
        <end position="300"/>
    </location>
</feature>
<protein>
    <recommendedName>
        <fullName evidence="10">Myb-like DNA-binding protein FlbD</fullName>
    </recommendedName>
</protein>
<comment type="caution">
    <text evidence="8">The sequence shown here is derived from an EMBL/GenBank/DDBJ whole genome shotgun (WGS) entry which is preliminary data.</text>
</comment>
<feature type="region of interest" description="Disordered" evidence="5">
    <location>
        <begin position="255"/>
        <end position="412"/>
    </location>
</feature>
<dbReference type="InterPro" id="IPR009057">
    <property type="entry name" value="Homeodomain-like_sf"/>
</dbReference>
<evidence type="ECO:0000259" key="7">
    <source>
        <dbReference type="PROSITE" id="PS51294"/>
    </source>
</evidence>
<dbReference type="GO" id="GO:2000037">
    <property type="term" value="P:regulation of stomatal complex patterning"/>
    <property type="evidence" value="ECO:0007669"/>
    <property type="project" value="UniProtKB-ARBA"/>
</dbReference>
<dbReference type="SUPFAM" id="SSF46689">
    <property type="entry name" value="Homeodomain-like"/>
    <property type="match status" value="1"/>
</dbReference>
<dbReference type="GO" id="GO:0000981">
    <property type="term" value="F:DNA-binding transcription factor activity, RNA polymerase II-specific"/>
    <property type="evidence" value="ECO:0007669"/>
    <property type="project" value="TreeGrafter"/>
</dbReference>
<dbReference type="GO" id="GO:0000278">
    <property type="term" value="P:mitotic cell cycle"/>
    <property type="evidence" value="ECO:0007669"/>
    <property type="project" value="TreeGrafter"/>
</dbReference>
<dbReference type="Gene3D" id="1.10.10.60">
    <property type="entry name" value="Homeodomain-like"/>
    <property type="match status" value="2"/>
</dbReference>
<feature type="domain" description="Myb-like" evidence="6">
    <location>
        <begin position="2"/>
        <end position="53"/>
    </location>
</feature>
<feature type="compositionally biased region" description="Basic and acidic residues" evidence="5">
    <location>
        <begin position="161"/>
        <end position="172"/>
    </location>
</feature>
<gene>
    <name evidence="8" type="ORF">A1O1_04095</name>
</gene>
<evidence type="ECO:0000313" key="8">
    <source>
        <dbReference type="EMBL" id="EXJ90988.1"/>
    </source>
</evidence>
<dbReference type="EMBL" id="AMWN01000003">
    <property type="protein sequence ID" value="EXJ90988.1"/>
    <property type="molecule type" value="Genomic_DNA"/>
</dbReference>
<dbReference type="FunFam" id="1.10.10.60:FF:000355">
    <property type="entry name" value="Transcription factor MYB124"/>
    <property type="match status" value="1"/>
</dbReference>
<accession>W9YEN4</accession>
<dbReference type="GeneID" id="19158981"/>
<evidence type="ECO:0000313" key="9">
    <source>
        <dbReference type="Proteomes" id="UP000019484"/>
    </source>
</evidence>
<feature type="compositionally biased region" description="Basic and acidic residues" evidence="5">
    <location>
        <begin position="327"/>
        <end position="345"/>
    </location>
</feature>
<dbReference type="GO" id="GO:1902806">
    <property type="term" value="P:regulation of cell cycle G1/S phase transition"/>
    <property type="evidence" value="ECO:0007669"/>
    <property type="project" value="UniProtKB-ARBA"/>
</dbReference>
<dbReference type="GO" id="GO:1901002">
    <property type="term" value="P:positive regulation of response to salt stress"/>
    <property type="evidence" value="ECO:0007669"/>
    <property type="project" value="UniProtKB-ARBA"/>
</dbReference>
<feature type="compositionally biased region" description="Polar residues" evidence="5">
    <location>
        <begin position="385"/>
        <end position="397"/>
    </location>
</feature>
<dbReference type="InterPro" id="IPR017930">
    <property type="entry name" value="Myb_dom"/>
</dbReference>
<dbReference type="Proteomes" id="UP000019484">
    <property type="component" value="Unassembled WGS sequence"/>
</dbReference>
<dbReference type="STRING" id="1182541.W9YEN4"/>
<dbReference type="GO" id="GO:0000978">
    <property type="term" value="F:RNA polymerase II cis-regulatory region sequence-specific DNA binding"/>
    <property type="evidence" value="ECO:0007669"/>
    <property type="project" value="TreeGrafter"/>
</dbReference>
<keyword evidence="4" id="KW-0539">Nucleus</keyword>
<dbReference type="PANTHER" id="PTHR45614:SF25">
    <property type="entry name" value="MYB PROTEIN"/>
    <property type="match status" value="1"/>
</dbReference>
<dbReference type="GO" id="GO:0005634">
    <property type="term" value="C:nucleus"/>
    <property type="evidence" value="ECO:0007669"/>
    <property type="project" value="UniProtKB-SubCell"/>
</dbReference>
<dbReference type="GO" id="GO:0033993">
    <property type="term" value="P:response to lipid"/>
    <property type="evidence" value="ECO:0007669"/>
    <property type="project" value="UniProtKB-ARBA"/>
</dbReference>
<dbReference type="PROSITE" id="PS50090">
    <property type="entry name" value="MYB_LIKE"/>
    <property type="match status" value="2"/>
</dbReference>
<keyword evidence="3" id="KW-0238">DNA-binding</keyword>
<dbReference type="OrthoDB" id="2143914at2759"/>
<dbReference type="PROSITE" id="PS51294">
    <property type="entry name" value="HTH_MYB"/>
    <property type="match status" value="2"/>
</dbReference>